<reference evidence="3" key="2">
    <citation type="submission" date="2009-10" db="EMBL/GenBank/DDBJ databases">
        <title>The genome sequence of Streptomyces pristinaespiralis strain ATCC 25486.</title>
        <authorList>
            <consortium name="The Broad Institute Genome Sequencing Platform"/>
            <consortium name="Broad Institute Microbial Sequencing Center"/>
            <person name="Fischbach M."/>
            <person name="Godfrey P."/>
            <person name="Ward D."/>
            <person name="Young S."/>
            <person name="Zeng Q."/>
            <person name="Koehrsen M."/>
            <person name="Alvarado L."/>
            <person name="Berlin A.M."/>
            <person name="Bochicchio J."/>
            <person name="Borenstein D."/>
            <person name="Chapman S.B."/>
            <person name="Chen Z."/>
            <person name="Engels R."/>
            <person name="Freedman E."/>
            <person name="Gellesch M."/>
            <person name="Goldberg J."/>
            <person name="Griggs A."/>
            <person name="Gujja S."/>
            <person name="Heilman E.R."/>
            <person name="Heiman D.I."/>
            <person name="Hepburn T.A."/>
            <person name="Howarth C."/>
            <person name="Jen D."/>
            <person name="Larson L."/>
            <person name="Lewis B."/>
            <person name="Mehta T."/>
            <person name="Park D."/>
            <person name="Pearson M."/>
            <person name="Richards J."/>
            <person name="Roberts A."/>
            <person name="Saif S."/>
            <person name="Shea T.D."/>
            <person name="Shenoy N."/>
            <person name="Sisk P."/>
            <person name="Stolte C."/>
            <person name="Sykes S.N."/>
            <person name="Thomson T."/>
            <person name="Walk T."/>
            <person name="White J."/>
            <person name="Yandava C."/>
            <person name="Straight P."/>
            <person name="Clardy J."/>
            <person name="Hung D."/>
            <person name="Kolter R."/>
            <person name="Mekalanos J."/>
            <person name="Walker S."/>
            <person name="Walsh C.T."/>
            <person name="Wieland-Brown L.C."/>
            <person name="Haas B."/>
            <person name="Nusbaum C."/>
            <person name="Birren B."/>
        </authorList>
    </citation>
    <scope>NUCLEOTIDE SEQUENCE [LARGE SCALE GENOMIC DNA]</scope>
    <source>
        <strain evidence="3">ATCC 25486 / DSM 40338 / CBS 914.69 / JCM 4507 / NBRC 13074 / NRRL 2958 / 5647</strain>
    </source>
</reference>
<dbReference type="Proteomes" id="UP000002805">
    <property type="component" value="Chromosome"/>
</dbReference>
<name>D6X6V9_STRE2</name>
<dbReference type="AlphaFoldDB" id="D6X6V9"/>
<dbReference type="EMBL" id="CM000950">
    <property type="protein sequence ID" value="EFH32154.1"/>
    <property type="molecule type" value="Genomic_DNA"/>
</dbReference>
<dbReference type="HOGENOM" id="CLU_3379227_0_0_11"/>
<sequence>DPLSARRERPQYRHARANARSVARTSARAGGAAV</sequence>
<keyword evidence="3" id="KW-1185">Reference proteome</keyword>
<feature type="non-terminal residue" evidence="2">
    <location>
        <position position="34"/>
    </location>
</feature>
<evidence type="ECO:0000313" key="3">
    <source>
        <dbReference type="Proteomes" id="UP000002805"/>
    </source>
</evidence>
<feature type="non-terminal residue" evidence="2">
    <location>
        <position position="1"/>
    </location>
</feature>
<feature type="region of interest" description="Disordered" evidence="1">
    <location>
        <begin position="1"/>
        <end position="34"/>
    </location>
</feature>
<reference evidence="3" key="1">
    <citation type="submission" date="2008-02" db="EMBL/GenBank/DDBJ databases">
        <authorList>
            <consortium name="The Broad Institute Genome Sequencing Platform"/>
            <person name="Fischbach M."/>
            <person name="Ward D."/>
            <person name="Young S."/>
            <person name="Jaffe D."/>
            <person name="Gnerre S."/>
            <person name="Berlin A."/>
            <person name="Heiman D."/>
            <person name="Hepburn T."/>
            <person name="Sykes S."/>
            <person name="Alvarado L."/>
            <person name="Kodira C.D."/>
            <person name="Straight P."/>
            <person name="Clardy J."/>
            <person name="Hung D."/>
            <person name="Kolter R."/>
            <person name="Mekalanos J."/>
            <person name="Walker S."/>
            <person name="Walsh C.T."/>
            <person name="Lander E."/>
            <person name="Galagan J."/>
            <person name="Nusbaum C."/>
            <person name="Birren B."/>
        </authorList>
    </citation>
    <scope>NUCLEOTIDE SEQUENCE [LARGE SCALE GENOMIC DNA]</scope>
    <source>
        <strain evidence="3">ATCC 25486 / DSM 40338 / CBS 914.69 / JCM 4507 / NBRC 13074 / NRRL 2958 / 5647</strain>
    </source>
</reference>
<proteinExistence type="predicted"/>
<gene>
    <name evidence="2" type="ORF">SSDG_07418</name>
</gene>
<accession>D6X6V9</accession>
<feature type="compositionally biased region" description="Basic and acidic residues" evidence="1">
    <location>
        <begin position="1"/>
        <end position="11"/>
    </location>
</feature>
<evidence type="ECO:0000256" key="1">
    <source>
        <dbReference type="SAM" id="MobiDB-lite"/>
    </source>
</evidence>
<organism evidence="2 3">
    <name type="scientific">Streptomyces pristinaespiralis (strain ATCC 25486 / DSM 40338 / CBS 914.69 / JCM 4507 / KCC S-0507 / NBRC 13074 / NRRL 2958 / 5647)</name>
    <dbReference type="NCBI Taxonomy" id="457429"/>
    <lineage>
        <taxon>Bacteria</taxon>
        <taxon>Bacillati</taxon>
        <taxon>Actinomycetota</taxon>
        <taxon>Actinomycetes</taxon>
        <taxon>Kitasatosporales</taxon>
        <taxon>Streptomycetaceae</taxon>
        <taxon>Streptomyces</taxon>
    </lineage>
</organism>
<protein>
    <submittedName>
        <fullName evidence="2">Uncharacterized protein</fullName>
    </submittedName>
</protein>
<evidence type="ECO:0000313" key="2">
    <source>
        <dbReference type="EMBL" id="EFH32154.1"/>
    </source>
</evidence>